<protein>
    <submittedName>
        <fullName evidence="2">cAMP-binding domain of CRP or a regulatory subunit of cAMP-dependent protein kinases</fullName>
    </submittedName>
</protein>
<name>A0ABY1KX42_9FLAO</name>
<dbReference type="EMBL" id="FTOB01000003">
    <property type="protein sequence ID" value="SIS75234.1"/>
    <property type="molecule type" value="Genomic_DNA"/>
</dbReference>
<sequence>MNDLLIQNIEKSLQLSKPELDELCSYFEPKVIRKKEFLLTQGSVCKFEGFVLEGCFRVFILDKKGKENTLYFAIKDWWLMDIDSFMNQKPSNLNIQALEDSKVLLINRKDKLTLYDAIPATEKLFRIMSQKAIVAWQRRLINNHCQTAKERYHDFVTTYPNIVSKLTDKQIASYLGITHEFLSKIKKSSKDL</sequence>
<keyword evidence="3" id="KW-1185">Reference proteome</keyword>
<gene>
    <name evidence="2" type="ORF">SAMN05421766_103828</name>
</gene>
<feature type="domain" description="Cyclic nucleotide-binding" evidence="1">
    <location>
        <begin position="30"/>
        <end position="114"/>
    </location>
</feature>
<dbReference type="Gene3D" id="2.60.120.10">
    <property type="entry name" value="Jelly Rolls"/>
    <property type="match status" value="1"/>
</dbReference>
<dbReference type="InterPro" id="IPR000595">
    <property type="entry name" value="cNMP-bd_dom"/>
</dbReference>
<dbReference type="CDD" id="cd00038">
    <property type="entry name" value="CAP_ED"/>
    <property type="match status" value="1"/>
</dbReference>
<dbReference type="Pfam" id="PF00027">
    <property type="entry name" value="cNMP_binding"/>
    <property type="match status" value="1"/>
</dbReference>
<comment type="caution">
    <text evidence="2">The sequence shown here is derived from an EMBL/GenBank/DDBJ whole genome shotgun (WGS) entry which is preliminary data.</text>
</comment>
<dbReference type="SUPFAM" id="SSF51206">
    <property type="entry name" value="cAMP-binding domain-like"/>
    <property type="match status" value="1"/>
</dbReference>
<reference evidence="2 3" key="1">
    <citation type="submission" date="2017-01" db="EMBL/GenBank/DDBJ databases">
        <authorList>
            <person name="Varghese N."/>
            <person name="Submissions S."/>
        </authorList>
    </citation>
    <scope>NUCLEOTIDE SEQUENCE [LARGE SCALE GENOMIC DNA]</scope>
    <source>
        <strain evidence="2 3">DSM 2061</strain>
    </source>
</reference>
<organism evidence="2 3">
    <name type="scientific">Zobellia uliginosa</name>
    <dbReference type="NCBI Taxonomy" id="143224"/>
    <lineage>
        <taxon>Bacteria</taxon>
        <taxon>Pseudomonadati</taxon>
        <taxon>Bacteroidota</taxon>
        <taxon>Flavobacteriia</taxon>
        <taxon>Flavobacteriales</taxon>
        <taxon>Flavobacteriaceae</taxon>
        <taxon>Zobellia</taxon>
    </lineage>
</organism>
<evidence type="ECO:0000259" key="1">
    <source>
        <dbReference type="Pfam" id="PF00027"/>
    </source>
</evidence>
<evidence type="ECO:0000313" key="3">
    <source>
        <dbReference type="Proteomes" id="UP000185728"/>
    </source>
</evidence>
<accession>A0ABY1KX42</accession>
<proteinExistence type="predicted"/>
<dbReference type="InterPro" id="IPR014710">
    <property type="entry name" value="RmlC-like_jellyroll"/>
</dbReference>
<dbReference type="InterPro" id="IPR018490">
    <property type="entry name" value="cNMP-bd_dom_sf"/>
</dbReference>
<evidence type="ECO:0000313" key="2">
    <source>
        <dbReference type="EMBL" id="SIS75234.1"/>
    </source>
</evidence>
<dbReference type="Proteomes" id="UP000185728">
    <property type="component" value="Unassembled WGS sequence"/>
</dbReference>